<evidence type="ECO:0000256" key="1">
    <source>
        <dbReference type="ARBA" id="ARBA00004613"/>
    </source>
</evidence>
<keyword evidence="8" id="KW-0624">Polysaccharide degradation</keyword>
<gene>
    <name evidence="11" type="ORF">CC80DRAFT_469700</name>
</gene>
<evidence type="ECO:0000256" key="3">
    <source>
        <dbReference type="ARBA" id="ARBA00022525"/>
    </source>
</evidence>
<proteinExistence type="predicted"/>
<feature type="chain" id="PRO_5039498000" description="feruloyl esterase" evidence="10">
    <location>
        <begin position="22"/>
        <end position="342"/>
    </location>
</feature>
<evidence type="ECO:0000256" key="6">
    <source>
        <dbReference type="ARBA" id="ARBA00022801"/>
    </source>
</evidence>
<keyword evidence="12" id="KW-1185">Reference proteome</keyword>
<keyword evidence="6 11" id="KW-0378">Hydrolase</keyword>
<keyword evidence="3" id="KW-0964">Secreted</keyword>
<dbReference type="GO" id="GO:0030600">
    <property type="term" value="F:feruloyl esterase activity"/>
    <property type="evidence" value="ECO:0007669"/>
    <property type="project" value="UniProtKB-EC"/>
</dbReference>
<sequence length="342" mass="36805">MKTTTLLSSLALAHSLGIASAKASAGCGKTLPAGLTPGGPSQNLTLESESQINSTITRAFRTYLPEQFSANNDNAKPLILAFHGQLQPARSMETITNLSAPFFNREAVVVYPEGLFYQSVGGQQWLGDPAASPSSVVDDRIFAEELLDYVTSSFCIDEQRIYVTGLSNGGGLANLLACSPTLNRRIAAFATVAAAHYTDAALTEPLFGAGCDPQLQNGRYLPIMEMHGLNDSVIAYDGDNSPAPPTIPLGEWVNAWIDRERCGSMQTSTESLEGGNVTRSAMTCGRARDLVVHYAINNFGHGWPATLWQGQPFEQLRLGPTTWNATSVIVEWFNKWTLDASA</sequence>
<evidence type="ECO:0000256" key="5">
    <source>
        <dbReference type="ARBA" id="ARBA00022729"/>
    </source>
</evidence>
<dbReference type="PANTHER" id="PTHR38050:SF2">
    <property type="entry name" value="FERULOYL ESTERASE C-RELATED"/>
    <property type="match status" value="1"/>
</dbReference>
<evidence type="ECO:0000313" key="11">
    <source>
        <dbReference type="EMBL" id="KAF1957753.1"/>
    </source>
</evidence>
<protein>
    <recommendedName>
        <fullName evidence="2">feruloyl esterase</fullName>
        <ecNumber evidence="2">3.1.1.73</ecNumber>
    </recommendedName>
</protein>
<dbReference type="Gene3D" id="3.40.50.1820">
    <property type="entry name" value="alpha/beta hydrolase"/>
    <property type="match status" value="1"/>
</dbReference>
<name>A0A6A5TY09_9PLEO</name>
<evidence type="ECO:0000256" key="8">
    <source>
        <dbReference type="ARBA" id="ARBA00023326"/>
    </source>
</evidence>
<dbReference type="Proteomes" id="UP000800035">
    <property type="component" value="Unassembled WGS sequence"/>
</dbReference>
<dbReference type="AlphaFoldDB" id="A0A6A5TY09"/>
<evidence type="ECO:0000256" key="7">
    <source>
        <dbReference type="ARBA" id="ARBA00023277"/>
    </source>
</evidence>
<feature type="signal peptide" evidence="10">
    <location>
        <begin position="1"/>
        <end position="21"/>
    </location>
</feature>
<comment type="subcellular location">
    <subcellularLocation>
        <location evidence="1">Secreted</location>
    </subcellularLocation>
</comment>
<dbReference type="OrthoDB" id="424610at2759"/>
<keyword evidence="4" id="KW-0858">Xylan degradation</keyword>
<keyword evidence="5 10" id="KW-0732">Signal</keyword>
<dbReference type="EMBL" id="ML976988">
    <property type="protein sequence ID" value="KAF1957753.1"/>
    <property type="molecule type" value="Genomic_DNA"/>
</dbReference>
<evidence type="ECO:0000256" key="4">
    <source>
        <dbReference type="ARBA" id="ARBA00022651"/>
    </source>
</evidence>
<evidence type="ECO:0000256" key="2">
    <source>
        <dbReference type="ARBA" id="ARBA00013091"/>
    </source>
</evidence>
<dbReference type="GO" id="GO:0005576">
    <property type="term" value="C:extracellular region"/>
    <property type="evidence" value="ECO:0007669"/>
    <property type="project" value="UniProtKB-SubCell"/>
</dbReference>
<keyword evidence="7" id="KW-0119">Carbohydrate metabolism</keyword>
<comment type="catalytic activity">
    <reaction evidence="9">
        <text>feruloyl-polysaccharide + H2O = ferulate + polysaccharide.</text>
        <dbReference type="EC" id="3.1.1.73"/>
    </reaction>
</comment>
<evidence type="ECO:0000256" key="9">
    <source>
        <dbReference type="ARBA" id="ARBA00034075"/>
    </source>
</evidence>
<reference evidence="11" key="1">
    <citation type="journal article" date="2020" name="Stud. Mycol.">
        <title>101 Dothideomycetes genomes: a test case for predicting lifestyles and emergence of pathogens.</title>
        <authorList>
            <person name="Haridas S."/>
            <person name="Albert R."/>
            <person name="Binder M."/>
            <person name="Bloem J."/>
            <person name="Labutti K."/>
            <person name="Salamov A."/>
            <person name="Andreopoulos B."/>
            <person name="Baker S."/>
            <person name="Barry K."/>
            <person name="Bills G."/>
            <person name="Bluhm B."/>
            <person name="Cannon C."/>
            <person name="Castanera R."/>
            <person name="Culley D."/>
            <person name="Daum C."/>
            <person name="Ezra D."/>
            <person name="Gonzalez J."/>
            <person name="Henrissat B."/>
            <person name="Kuo A."/>
            <person name="Liang C."/>
            <person name="Lipzen A."/>
            <person name="Lutzoni F."/>
            <person name="Magnuson J."/>
            <person name="Mondo S."/>
            <person name="Nolan M."/>
            <person name="Ohm R."/>
            <person name="Pangilinan J."/>
            <person name="Park H.-J."/>
            <person name="Ramirez L."/>
            <person name="Alfaro M."/>
            <person name="Sun H."/>
            <person name="Tritt A."/>
            <person name="Yoshinaga Y."/>
            <person name="Zwiers L.-H."/>
            <person name="Turgeon B."/>
            <person name="Goodwin S."/>
            <person name="Spatafora J."/>
            <person name="Crous P."/>
            <person name="Grigoriev I."/>
        </authorList>
    </citation>
    <scope>NUCLEOTIDE SEQUENCE</scope>
    <source>
        <strain evidence="11">CBS 675.92</strain>
    </source>
</reference>
<dbReference type="InterPro" id="IPR029058">
    <property type="entry name" value="AB_hydrolase_fold"/>
</dbReference>
<dbReference type="PANTHER" id="PTHR38050">
    <property type="match status" value="1"/>
</dbReference>
<organism evidence="11 12">
    <name type="scientific">Byssothecium circinans</name>
    <dbReference type="NCBI Taxonomy" id="147558"/>
    <lineage>
        <taxon>Eukaryota</taxon>
        <taxon>Fungi</taxon>
        <taxon>Dikarya</taxon>
        <taxon>Ascomycota</taxon>
        <taxon>Pezizomycotina</taxon>
        <taxon>Dothideomycetes</taxon>
        <taxon>Pleosporomycetidae</taxon>
        <taxon>Pleosporales</taxon>
        <taxon>Massarineae</taxon>
        <taxon>Massarinaceae</taxon>
        <taxon>Byssothecium</taxon>
    </lineage>
</organism>
<dbReference type="GO" id="GO:0045493">
    <property type="term" value="P:xylan catabolic process"/>
    <property type="evidence" value="ECO:0007669"/>
    <property type="project" value="UniProtKB-KW"/>
</dbReference>
<dbReference type="InterPro" id="IPR043595">
    <property type="entry name" value="FaeB/C/D"/>
</dbReference>
<accession>A0A6A5TY09</accession>
<dbReference type="EC" id="3.1.1.73" evidence="2"/>
<dbReference type="SUPFAM" id="SSF53474">
    <property type="entry name" value="alpha/beta-Hydrolases"/>
    <property type="match status" value="1"/>
</dbReference>
<evidence type="ECO:0000256" key="10">
    <source>
        <dbReference type="SAM" id="SignalP"/>
    </source>
</evidence>
<evidence type="ECO:0000313" key="12">
    <source>
        <dbReference type="Proteomes" id="UP000800035"/>
    </source>
</evidence>